<dbReference type="PROSITE" id="PS51257">
    <property type="entry name" value="PROKAR_LIPOPROTEIN"/>
    <property type="match status" value="1"/>
</dbReference>
<accession>A0A6B8VW89</accession>
<gene>
    <name evidence="2" type="ORF">CKALI_03485</name>
</gene>
<evidence type="ECO:0008006" key="4">
    <source>
        <dbReference type="Google" id="ProtNLM"/>
    </source>
</evidence>
<evidence type="ECO:0000313" key="2">
    <source>
        <dbReference type="EMBL" id="QGU01580.1"/>
    </source>
</evidence>
<dbReference type="EMBL" id="CP046452">
    <property type="protein sequence ID" value="QGU01580.1"/>
    <property type="molecule type" value="Genomic_DNA"/>
</dbReference>
<dbReference type="RefSeq" id="WP_156191972.1">
    <property type="nucleotide sequence ID" value="NZ_CP046452.1"/>
</dbReference>
<keyword evidence="1" id="KW-0732">Signal</keyword>
<sequence>MKLHAPAIALVVALSLTVSGCAAVGEKINGKPASASGDGEKVEVTKTPEPQFQPKQVEPIVAKDPTEPVKDEGLGVQWRIMSVKQGTTGGAQFLIEMKNLNEEFAVPQSAVGEPTLTLKSGGPVNLMQVEDQGLDAPLGALATTIVSYTFNTSPWNLSNAELKIGNAVFKGYLNL</sequence>
<proteinExistence type="predicted"/>
<dbReference type="KEGG" id="ckw:CKALI_03485"/>
<feature type="signal peptide" evidence="1">
    <location>
        <begin position="1"/>
        <end position="22"/>
    </location>
</feature>
<dbReference type="Proteomes" id="UP000427071">
    <property type="component" value="Chromosome"/>
</dbReference>
<evidence type="ECO:0000313" key="3">
    <source>
        <dbReference type="Proteomes" id="UP000427071"/>
    </source>
</evidence>
<protein>
    <recommendedName>
        <fullName evidence="4">Secreted protein</fullName>
    </recommendedName>
</protein>
<name>A0A6B8VW89_9CORY</name>
<dbReference type="AlphaFoldDB" id="A0A6B8VW89"/>
<reference evidence="3" key="1">
    <citation type="submission" date="2019-11" db="EMBL/GenBank/DDBJ databases">
        <title>Complete genome sequence of Corynebacterium kalinowskii 1959, a novel Corynebacterium species isolated from soil of a small paddock in Vilsendorf, Germany.</title>
        <authorList>
            <person name="Schaffert L."/>
            <person name="Ruwe M."/>
            <person name="Milse J."/>
            <person name="Hanuschka K."/>
            <person name="Ortseifen V."/>
            <person name="Droste J."/>
            <person name="Brandt D."/>
            <person name="Schlueter L."/>
            <person name="Kutter Y."/>
            <person name="Vinke S."/>
            <person name="Viehoefer P."/>
            <person name="Jacob L."/>
            <person name="Luebke N.-C."/>
            <person name="Schulte-Berndt E."/>
            <person name="Hain C."/>
            <person name="Linder M."/>
            <person name="Schmidt P."/>
            <person name="Wollenschlaeger L."/>
            <person name="Luttermann T."/>
            <person name="Thieme E."/>
            <person name="Hassa J."/>
            <person name="Haak M."/>
            <person name="Wittchen M."/>
            <person name="Mentz A."/>
            <person name="Persicke M."/>
            <person name="Busche T."/>
            <person name="Ruckert C."/>
        </authorList>
    </citation>
    <scope>NUCLEOTIDE SEQUENCE [LARGE SCALE GENOMIC DNA]</scope>
    <source>
        <strain evidence="3">1959</strain>
    </source>
</reference>
<evidence type="ECO:0000256" key="1">
    <source>
        <dbReference type="SAM" id="SignalP"/>
    </source>
</evidence>
<organism evidence="2 3">
    <name type="scientific">Corynebacterium kalinowskii</name>
    <dbReference type="NCBI Taxonomy" id="2675216"/>
    <lineage>
        <taxon>Bacteria</taxon>
        <taxon>Bacillati</taxon>
        <taxon>Actinomycetota</taxon>
        <taxon>Actinomycetes</taxon>
        <taxon>Mycobacteriales</taxon>
        <taxon>Corynebacteriaceae</taxon>
        <taxon>Corynebacterium</taxon>
    </lineage>
</organism>
<feature type="chain" id="PRO_5025404288" description="Secreted protein" evidence="1">
    <location>
        <begin position="23"/>
        <end position="175"/>
    </location>
</feature>
<keyword evidence="3" id="KW-1185">Reference proteome</keyword>